<comment type="similarity">
    <text evidence="1">Belongs to the peptidase M16 family.</text>
</comment>
<sequence>MALPIKILDNGLRLSLQYCMPSNKQPSTEIGIFIKSGPVKETPTNNGVTHFIEHLIFRNNASPIIKNSIKNSEIKYKAYTAKEYSAYLFNIKPTITKNILHSILDLIFYPKLTETLIEKEKEIIKKEYENTMDNEVEGLLEKNHALLFGNTKLGLPILGTKVNIEKMNKRLIEEFHKKIFIPENMAIVVRNANKNTYEWICDYFKAKPGNSINIDNYKEMNKNSVESINTGRLISFKCEGMKNIFPYLNLKDVLTNINGKNMFKVFYHPYENVGVFSIYMPNKNSNIKRIYSNIEDDDIENDGVSLLFNNI</sequence>
<dbReference type="Pfam" id="PF00675">
    <property type="entry name" value="Peptidase_M16"/>
    <property type="match status" value="1"/>
</dbReference>
<dbReference type="PANTHER" id="PTHR11851:SF49">
    <property type="entry name" value="MITOCHONDRIAL-PROCESSING PEPTIDASE SUBUNIT ALPHA"/>
    <property type="match status" value="1"/>
</dbReference>
<protein>
    <submittedName>
        <fullName evidence="3">Mitochondrial-processing peptidase subunit beta</fullName>
    </submittedName>
</protein>
<name>A0ABQ7I0F0_9MICR</name>
<keyword evidence="4" id="KW-1185">Reference proteome</keyword>
<evidence type="ECO:0000259" key="2">
    <source>
        <dbReference type="Pfam" id="PF00675"/>
    </source>
</evidence>
<accession>A0ABQ7I0F0</accession>
<gene>
    <name evidence="3" type="primary">mppB</name>
    <name evidence="3" type="ORF">TCON_0869</name>
</gene>
<dbReference type="InterPro" id="IPR011765">
    <property type="entry name" value="Pept_M16_N"/>
</dbReference>
<organism evidence="3 4">
    <name type="scientific">Astathelohania contejeani</name>
    <dbReference type="NCBI Taxonomy" id="164912"/>
    <lineage>
        <taxon>Eukaryota</taxon>
        <taxon>Fungi</taxon>
        <taxon>Fungi incertae sedis</taxon>
        <taxon>Microsporidia</taxon>
        <taxon>Astathelohaniidae</taxon>
        <taxon>Astathelohania</taxon>
    </lineage>
</organism>
<proteinExistence type="inferred from homology"/>
<comment type="caution">
    <text evidence="3">The sequence shown here is derived from an EMBL/GenBank/DDBJ whole genome shotgun (WGS) entry which is preliminary data.</text>
</comment>
<dbReference type="SUPFAM" id="SSF63411">
    <property type="entry name" value="LuxS/MPP-like metallohydrolase"/>
    <property type="match status" value="1"/>
</dbReference>
<evidence type="ECO:0000313" key="3">
    <source>
        <dbReference type="EMBL" id="KAF7683935.1"/>
    </source>
</evidence>
<reference evidence="3 4" key="1">
    <citation type="submission" date="2019-01" db="EMBL/GenBank/DDBJ databases">
        <title>Genomes sequencing and comparative genomics of infectious freshwater microsporidia, Cucumispora dikerogammari and Thelohania contejeani.</title>
        <authorList>
            <person name="Cormier A."/>
            <person name="Giraud I."/>
            <person name="Wattier R."/>
            <person name="Teixeira M."/>
            <person name="Grandjean F."/>
            <person name="Rigaud T."/>
            <person name="Cordaux R."/>
        </authorList>
    </citation>
    <scope>NUCLEOTIDE SEQUENCE [LARGE SCALE GENOMIC DNA]</scope>
    <source>
        <strain evidence="3">T1</strain>
        <tissue evidence="3">Spores</tissue>
    </source>
</reference>
<dbReference type="Gene3D" id="3.30.830.10">
    <property type="entry name" value="Metalloenzyme, LuxS/M16 peptidase-like"/>
    <property type="match status" value="1"/>
</dbReference>
<dbReference type="PANTHER" id="PTHR11851">
    <property type="entry name" value="METALLOPROTEASE"/>
    <property type="match status" value="1"/>
</dbReference>
<evidence type="ECO:0000256" key="1">
    <source>
        <dbReference type="ARBA" id="ARBA00007261"/>
    </source>
</evidence>
<dbReference type="InterPro" id="IPR011249">
    <property type="entry name" value="Metalloenz_LuxS/M16"/>
</dbReference>
<feature type="domain" description="Peptidase M16 N-terminal" evidence="2">
    <location>
        <begin position="23"/>
        <end position="161"/>
    </location>
</feature>
<dbReference type="EMBL" id="SBIQ01000040">
    <property type="protein sequence ID" value="KAF7683935.1"/>
    <property type="molecule type" value="Genomic_DNA"/>
</dbReference>
<evidence type="ECO:0000313" key="4">
    <source>
        <dbReference type="Proteomes" id="UP001516464"/>
    </source>
</evidence>
<dbReference type="InterPro" id="IPR050361">
    <property type="entry name" value="MPP/UQCRC_Complex"/>
</dbReference>
<dbReference type="Proteomes" id="UP001516464">
    <property type="component" value="Unassembled WGS sequence"/>
</dbReference>